<comment type="caution">
    <text evidence="1">The sequence shown here is derived from an EMBL/GenBank/DDBJ whole genome shotgun (WGS) entry which is preliminary data.</text>
</comment>
<dbReference type="Proteomes" id="UP001599542">
    <property type="component" value="Unassembled WGS sequence"/>
</dbReference>
<protein>
    <submittedName>
        <fullName evidence="1">Uncharacterized protein</fullName>
    </submittedName>
</protein>
<organism evidence="1 2">
    <name type="scientific">Kitasatospora phosalacinea</name>
    <dbReference type="NCBI Taxonomy" id="2065"/>
    <lineage>
        <taxon>Bacteria</taxon>
        <taxon>Bacillati</taxon>
        <taxon>Actinomycetota</taxon>
        <taxon>Actinomycetes</taxon>
        <taxon>Kitasatosporales</taxon>
        <taxon>Streptomycetaceae</taxon>
        <taxon>Kitasatospora</taxon>
    </lineage>
</organism>
<name>A0ABW6GLK4_9ACTN</name>
<accession>A0ABW6GLK4</accession>
<dbReference type="RefSeq" id="WP_380321250.1">
    <property type="nucleotide sequence ID" value="NZ_JBHYPW010000013.1"/>
</dbReference>
<sequence>MPAFSSSRWKLAGCTAVKALRPQDVELVEDGACGIDISTFEATVTPLGTAL</sequence>
<dbReference type="EMBL" id="JBHYPX010000031">
    <property type="protein sequence ID" value="MFE1353610.1"/>
    <property type="molecule type" value="Genomic_DNA"/>
</dbReference>
<evidence type="ECO:0000313" key="1">
    <source>
        <dbReference type="EMBL" id="MFE1353610.1"/>
    </source>
</evidence>
<gene>
    <name evidence="1" type="ORF">ACFW6T_16650</name>
</gene>
<evidence type="ECO:0000313" key="2">
    <source>
        <dbReference type="Proteomes" id="UP001599542"/>
    </source>
</evidence>
<reference evidence="1 2" key="1">
    <citation type="submission" date="2024-09" db="EMBL/GenBank/DDBJ databases">
        <title>The Natural Products Discovery Center: Release of the First 8490 Sequenced Strains for Exploring Actinobacteria Biosynthetic Diversity.</title>
        <authorList>
            <person name="Kalkreuter E."/>
            <person name="Kautsar S.A."/>
            <person name="Yang D."/>
            <person name="Bader C.D."/>
            <person name="Teijaro C.N."/>
            <person name="Fluegel L."/>
            <person name="Davis C.M."/>
            <person name="Simpson J.R."/>
            <person name="Lauterbach L."/>
            <person name="Steele A.D."/>
            <person name="Gui C."/>
            <person name="Meng S."/>
            <person name="Li G."/>
            <person name="Viehrig K."/>
            <person name="Ye F."/>
            <person name="Su P."/>
            <person name="Kiefer A.F."/>
            <person name="Nichols A."/>
            <person name="Cepeda A.J."/>
            <person name="Yan W."/>
            <person name="Fan B."/>
            <person name="Jiang Y."/>
            <person name="Adhikari A."/>
            <person name="Zheng C.-J."/>
            <person name="Schuster L."/>
            <person name="Cowan T.M."/>
            <person name="Smanski M.J."/>
            <person name="Chevrette M.G."/>
            <person name="De Carvalho L.P.S."/>
            <person name="Shen B."/>
        </authorList>
    </citation>
    <scope>NUCLEOTIDE SEQUENCE [LARGE SCALE GENOMIC DNA]</scope>
    <source>
        <strain evidence="1 2">NPDC058753</strain>
    </source>
</reference>
<keyword evidence="2" id="KW-1185">Reference proteome</keyword>
<proteinExistence type="predicted"/>